<dbReference type="EMBL" id="CP026304">
    <property type="protein sequence ID" value="AVZ71080.1"/>
    <property type="molecule type" value="Genomic_DNA"/>
</dbReference>
<dbReference type="AlphaFoldDB" id="A0A2R4SW30"/>
<dbReference type="KEGG" id="slk:SLUN_01245"/>
<reference evidence="2 3" key="1">
    <citation type="submission" date="2018-01" db="EMBL/GenBank/DDBJ databases">
        <title>Complete genome sequence of Streptomyces lunaelactis MM109T, a Ferroverdin A producer isolated from cave moonmilk deposits.</title>
        <authorList>
            <person name="Naome A."/>
            <person name="Martinet L."/>
            <person name="Maciejewska M."/>
            <person name="Anderssen S."/>
            <person name="Adam D."/>
            <person name="Tenconi E."/>
            <person name="Deflandre B."/>
            <person name="Arguelles-Arias A."/>
            <person name="Calusinska M."/>
            <person name="Copieters W."/>
            <person name="Karim L."/>
            <person name="Hanikenne M."/>
            <person name="Baurain D."/>
            <person name="van Wezel G."/>
            <person name="Smargiasso N."/>
            <person name="de Pauw E."/>
            <person name="Delfosse P."/>
            <person name="Rigali S."/>
        </authorList>
    </citation>
    <scope>NUCLEOTIDE SEQUENCE [LARGE SCALE GENOMIC DNA]</scope>
    <source>
        <strain evidence="2 3">MM109</strain>
    </source>
</reference>
<keyword evidence="3" id="KW-1185">Reference proteome</keyword>
<dbReference type="RefSeq" id="WP_108146776.1">
    <property type="nucleotide sequence ID" value="NZ_CP026304.1"/>
</dbReference>
<name>A0A2R4SW30_9ACTN</name>
<sequence>MSDPNADGQGGDSIPLLPEIADDPLADETWQELPTQQKLRLRLPRRPALEDEEDVLAVRADEDPPGMPENAGE</sequence>
<evidence type="ECO:0000313" key="3">
    <source>
        <dbReference type="Proteomes" id="UP000244201"/>
    </source>
</evidence>
<dbReference type="Proteomes" id="UP000244201">
    <property type="component" value="Chromosome"/>
</dbReference>
<feature type="region of interest" description="Disordered" evidence="1">
    <location>
        <begin position="48"/>
        <end position="73"/>
    </location>
</feature>
<protein>
    <submittedName>
        <fullName evidence="2">Uncharacterized protein</fullName>
    </submittedName>
</protein>
<evidence type="ECO:0000256" key="1">
    <source>
        <dbReference type="SAM" id="MobiDB-lite"/>
    </source>
</evidence>
<proteinExistence type="predicted"/>
<dbReference type="GeneID" id="55653914"/>
<gene>
    <name evidence="2" type="ORF">SLUN_01245</name>
</gene>
<accession>A0A2R4SW30</accession>
<evidence type="ECO:0000313" key="2">
    <source>
        <dbReference type="EMBL" id="AVZ71080.1"/>
    </source>
</evidence>
<organism evidence="2 3">
    <name type="scientific">Streptomyces lunaelactis</name>
    <dbReference type="NCBI Taxonomy" id="1535768"/>
    <lineage>
        <taxon>Bacteria</taxon>
        <taxon>Bacillati</taxon>
        <taxon>Actinomycetota</taxon>
        <taxon>Actinomycetes</taxon>
        <taxon>Kitasatosporales</taxon>
        <taxon>Streptomycetaceae</taxon>
        <taxon>Streptomyces</taxon>
    </lineage>
</organism>